<name>A0A4R6UV15_9GAMM</name>
<evidence type="ECO:0000313" key="3">
    <source>
        <dbReference type="Proteomes" id="UP000295375"/>
    </source>
</evidence>
<comment type="caution">
    <text evidence="2">The sequence shown here is derived from an EMBL/GenBank/DDBJ whole genome shotgun (WGS) entry which is preliminary data.</text>
</comment>
<reference evidence="2 3" key="1">
    <citation type="submission" date="2019-03" db="EMBL/GenBank/DDBJ databases">
        <title>Genomic Encyclopedia of Type Strains, Phase IV (KMG-IV): sequencing the most valuable type-strain genomes for metagenomic binning, comparative biology and taxonomic classification.</title>
        <authorList>
            <person name="Goeker M."/>
        </authorList>
    </citation>
    <scope>NUCLEOTIDE SEQUENCE [LARGE SCALE GENOMIC DNA]</scope>
    <source>
        <strain evidence="2 3">DSM 103792</strain>
    </source>
</reference>
<accession>A0A4R6UV15</accession>
<feature type="transmembrane region" description="Helical" evidence="1">
    <location>
        <begin position="55"/>
        <end position="74"/>
    </location>
</feature>
<dbReference type="EMBL" id="SNYM01000001">
    <property type="protein sequence ID" value="TDQ51051.1"/>
    <property type="molecule type" value="Genomic_DNA"/>
</dbReference>
<protein>
    <submittedName>
        <fullName evidence="2">Uncharacterized protein</fullName>
    </submittedName>
</protein>
<dbReference type="RefSeq" id="WP_133586910.1">
    <property type="nucleotide sequence ID" value="NZ_CP037953.1"/>
</dbReference>
<organism evidence="2 3">
    <name type="scientific">Permianibacter aggregans</name>
    <dbReference type="NCBI Taxonomy" id="1510150"/>
    <lineage>
        <taxon>Bacteria</taxon>
        <taxon>Pseudomonadati</taxon>
        <taxon>Pseudomonadota</taxon>
        <taxon>Gammaproteobacteria</taxon>
        <taxon>Pseudomonadales</taxon>
        <taxon>Pseudomonadaceae</taxon>
        <taxon>Permianibacter</taxon>
    </lineage>
</organism>
<evidence type="ECO:0000256" key="1">
    <source>
        <dbReference type="SAM" id="Phobius"/>
    </source>
</evidence>
<sequence length="116" mass="13095">MSKQEPHRDQFDTLLQHALQTAPMPAIPANFAEALQQQVSDHEEQAGWEIWLTRITVAIAVLMLSAFFLPWLNVISEQLTEQISSAPWPILLMTAAILALIKLLDVKQQTPQAQRL</sequence>
<gene>
    <name evidence="2" type="ORF">EV696_10120</name>
</gene>
<keyword evidence="1" id="KW-0812">Transmembrane</keyword>
<proteinExistence type="predicted"/>
<keyword evidence="1" id="KW-1133">Transmembrane helix</keyword>
<keyword evidence="3" id="KW-1185">Reference proteome</keyword>
<feature type="transmembrane region" description="Helical" evidence="1">
    <location>
        <begin position="86"/>
        <end position="104"/>
    </location>
</feature>
<evidence type="ECO:0000313" key="2">
    <source>
        <dbReference type="EMBL" id="TDQ51051.1"/>
    </source>
</evidence>
<dbReference type="AlphaFoldDB" id="A0A4R6UV15"/>
<keyword evidence="1" id="KW-0472">Membrane</keyword>
<dbReference type="Proteomes" id="UP000295375">
    <property type="component" value="Unassembled WGS sequence"/>
</dbReference>